<evidence type="ECO:0000313" key="2">
    <source>
        <dbReference type="Proteomes" id="UP000245657"/>
    </source>
</evidence>
<dbReference type="RefSeq" id="WP_109967165.1">
    <property type="nucleotide sequence ID" value="NZ_CP176093.1"/>
</dbReference>
<organism evidence="1 2">
    <name type="scientific">Methanospirillum lacunae</name>
    <dbReference type="NCBI Taxonomy" id="668570"/>
    <lineage>
        <taxon>Archaea</taxon>
        <taxon>Methanobacteriati</taxon>
        <taxon>Methanobacteriota</taxon>
        <taxon>Stenosarchaea group</taxon>
        <taxon>Methanomicrobia</taxon>
        <taxon>Methanomicrobiales</taxon>
        <taxon>Methanospirillaceae</taxon>
        <taxon>Methanospirillum</taxon>
    </lineage>
</organism>
<dbReference type="AlphaFoldDB" id="A0A2V2N5U7"/>
<accession>A0A2V2N5U7</accession>
<name>A0A2V2N5U7_9EURY</name>
<proteinExistence type="predicted"/>
<dbReference type="GeneID" id="97549222"/>
<keyword evidence="2" id="KW-1185">Reference proteome</keyword>
<sequence length="213" mass="23819">MQNQFFDCSTCHRQACYTSTPEDGPDYCPSKTKRESIDQAVHLYQDHPDVRKMAIAAAKTEGRSYMKWTRVEDTIDFAREMGYKKIGIATCLGLIEENRTLHKILTVHGFFVVSVCCKCGAIPKEDIGLLDSEKAKPGTFEPICNPIAQAKILEEAGTDLNILLGLCVGHDTLFTRYSKAPVTTLVAKDRITCHNPNAVLHTTTFYYGRLLQP</sequence>
<dbReference type="Pfam" id="PF08901">
    <property type="entry name" value="DUF1847"/>
    <property type="match status" value="1"/>
</dbReference>
<reference evidence="1 2" key="1">
    <citation type="submission" date="2018-05" db="EMBL/GenBank/DDBJ databases">
        <title>Draft genome of Methanospirillum lacunae Ki8-1.</title>
        <authorList>
            <person name="Dueholm M.S."/>
            <person name="Nielsen P.H."/>
            <person name="Bakmann L.F."/>
            <person name="Otzen D.E."/>
        </authorList>
    </citation>
    <scope>NUCLEOTIDE SEQUENCE [LARGE SCALE GENOMIC DNA]</scope>
    <source>
        <strain evidence="1 2">Ki8-1</strain>
    </source>
</reference>
<dbReference type="OrthoDB" id="59661at2157"/>
<protein>
    <submittedName>
        <fullName evidence="1">Metal-binding protein</fullName>
    </submittedName>
</protein>
<comment type="caution">
    <text evidence="1">The sequence shown here is derived from an EMBL/GenBank/DDBJ whole genome shotgun (WGS) entry which is preliminary data.</text>
</comment>
<dbReference type="EMBL" id="QGMY01000002">
    <property type="protein sequence ID" value="PWR73885.1"/>
    <property type="molecule type" value="Genomic_DNA"/>
</dbReference>
<gene>
    <name evidence="1" type="ORF">DK846_01595</name>
</gene>
<dbReference type="Proteomes" id="UP000245657">
    <property type="component" value="Unassembled WGS sequence"/>
</dbReference>
<dbReference type="InterPro" id="IPR014997">
    <property type="entry name" value="DUF1847"/>
</dbReference>
<evidence type="ECO:0000313" key="1">
    <source>
        <dbReference type="EMBL" id="PWR73885.1"/>
    </source>
</evidence>